<proteinExistence type="predicted"/>
<feature type="region of interest" description="Disordered" evidence="1">
    <location>
        <begin position="45"/>
        <end position="234"/>
    </location>
</feature>
<feature type="chain" id="PRO_5034687325" evidence="2">
    <location>
        <begin position="20"/>
        <end position="516"/>
    </location>
</feature>
<accession>A0A8H7CSX4</accession>
<protein>
    <submittedName>
        <fullName evidence="3">Uncharacterized protein</fullName>
    </submittedName>
</protein>
<evidence type="ECO:0000256" key="2">
    <source>
        <dbReference type="SAM" id="SignalP"/>
    </source>
</evidence>
<feature type="region of interest" description="Disordered" evidence="1">
    <location>
        <begin position="375"/>
        <end position="405"/>
    </location>
</feature>
<sequence length="516" mass="53671">MRIPFAVFLSFALALPAFTTPVARDIEDLAARTEEETPIARFAPDESALEARKAAAKAVKPKPAPKPKAKPAKAPVKAPVKAVTKPPAKAPAKPAAKPPVKAPTKPAAKPATKAPVKPAKPPVKAPAKPAAKPAVKAPVKPVAKPPAKAPVKPAAKPPAKAPVKPTAKPATKAPVKPVAKPPVKASAKPAAKPAAKPPVKAAKPPAKAPTKIASPAPKASAKKPTASSARPVPSASKAATCVFKPSSKAKKPTSAKLLGRSLSSTQFHATCKNFASSIKSQVEAGTFTLQPDRIFPNEFTWSGGFYVTPDEEKAQLFGATFLADKCADKGGTVIMEFNFPSSDLKVNNVGTSTLVVNKFRADQSRLGGAITRFLKKQQPSDATPADPPTDDGISKDDNPAPQTPKIAIPTQDQVEAMLADTKAFNTQNRAAFAAMKDVDVVAGAGSLTQSQKITIADAGNEAVGIPPLQEPFNQVVLVTDDAMKKLKFVKQEDLPACLAEKQPKLVAFLKKKGAES</sequence>
<feature type="compositionally biased region" description="Basic residues" evidence="1">
    <location>
        <begin position="59"/>
        <end position="71"/>
    </location>
</feature>
<gene>
    <name evidence="3" type="ORF">MVEN_01460500</name>
</gene>
<evidence type="ECO:0000313" key="4">
    <source>
        <dbReference type="Proteomes" id="UP000620124"/>
    </source>
</evidence>
<organism evidence="3 4">
    <name type="scientific">Mycena venus</name>
    <dbReference type="NCBI Taxonomy" id="2733690"/>
    <lineage>
        <taxon>Eukaryota</taxon>
        <taxon>Fungi</taxon>
        <taxon>Dikarya</taxon>
        <taxon>Basidiomycota</taxon>
        <taxon>Agaricomycotina</taxon>
        <taxon>Agaricomycetes</taxon>
        <taxon>Agaricomycetidae</taxon>
        <taxon>Agaricales</taxon>
        <taxon>Marasmiineae</taxon>
        <taxon>Mycenaceae</taxon>
        <taxon>Mycena</taxon>
    </lineage>
</organism>
<dbReference type="EMBL" id="JACAZI010000012">
    <property type="protein sequence ID" value="KAF7347067.1"/>
    <property type="molecule type" value="Genomic_DNA"/>
</dbReference>
<keyword evidence="2" id="KW-0732">Signal</keyword>
<dbReference type="Proteomes" id="UP000620124">
    <property type="component" value="Unassembled WGS sequence"/>
</dbReference>
<dbReference type="OrthoDB" id="3066508at2759"/>
<feature type="compositionally biased region" description="Low complexity" evidence="1">
    <location>
        <begin position="72"/>
        <end position="95"/>
    </location>
</feature>
<feature type="compositionally biased region" description="Low complexity" evidence="1">
    <location>
        <begin position="102"/>
        <end position="117"/>
    </location>
</feature>
<feature type="compositionally biased region" description="Low complexity" evidence="1">
    <location>
        <begin position="161"/>
        <end position="229"/>
    </location>
</feature>
<reference evidence="3" key="1">
    <citation type="submission" date="2020-05" db="EMBL/GenBank/DDBJ databases">
        <title>Mycena genomes resolve the evolution of fungal bioluminescence.</title>
        <authorList>
            <person name="Tsai I.J."/>
        </authorList>
    </citation>
    <scope>NUCLEOTIDE SEQUENCE</scope>
    <source>
        <strain evidence="3">CCC161011</strain>
    </source>
</reference>
<feature type="signal peptide" evidence="2">
    <location>
        <begin position="1"/>
        <end position="19"/>
    </location>
</feature>
<feature type="compositionally biased region" description="Low complexity" evidence="1">
    <location>
        <begin position="125"/>
        <end position="142"/>
    </location>
</feature>
<dbReference type="AlphaFoldDB" id="A0A8H7CSX4"/>
<name>A0A8H7CSX4_9AGAR</name>
<evidence type="ECO:0000256" key="1">
    <source>
        <dbReference type="SAM" id="MobiDB-lite"/>
    </source>
</evidence>
<keyword evidence="4" id="KW-1185">Reference proteome</keyword>
<comment type="caution">
    <text evidence="3">The sequence shown here is derived from an EMBL/GenBank/DDBJ whole genome shotgun (WGS) entry which is preliminary data.</text>
</comment>
<evidence type="ECO:0000313" key="3">
    <source>
        <dbReference type="EMBL" id="KAF7347067.1"/>
    </source>
</evidence>